<feature type="domain" description="PKD" evidence="1">
    <location>
        <begin position="122"/>
        <end position="198"/>
    </location>
</feature>
<comment type="caution">
    <text evidence="2">The sequence shown here is derived from an EMBL/GenBank/DDBJ whole genome shotgun (WGS) entry which is preliminary data.</text>
</comment>
<name>A0A7C8DJ02_9ARCH</name>
<gene>
    <name evidence="2" type="ORF">EYQ16_05070</name>
</gene>
<dbReference type="Pfam" id="PF18911">
    <property type="entry name" value="PKD_4"/>
    <property type="match status" value="2"/>
</dbReference>
<evidence type="ECO:0000313" key="2">
    <source>
        <dbReference type="EMBL" id="HIG63866.1"/>
    </source>
</evidence>
<dbReference type="InterPro" id="IPR013783">
    <property type="entry name" value="Ig-like_fold"/>
</dbReference>
<dbReference type="InterPro" id="IPR022409">
    <property type="entry name" value="PKD/Chitinase_dom"/>
</dbReference>
<dbReference type="Proteomes" id="UP000589516">
    <property type="component" value="Unassembled WGS sequence"/>
</dbReference>
<evidence type="ECO:0000259" key="1">
    <source>
        <dbReference type="PROSITE" id="PS50093"/>
    </source>
</evidence>
<dbReference type="AlphaFoldDB" id="A0A7C8DJ02"/>
<dbReference type="SUPFAM" id="SSF49299">
    <property type="entry name" value="PKD domain"/>
    <property type="match status" value="2"/>
</dbReference>
<dbReference type="InterPro" id="IPR000601">
    <property type="entry name" value="PKD_dom"/>
</dbReference>
<sequence length="369" mass="39295">MVAHNPLTPCCCARVRPALLLAALLLMAGCLDAGPGTLENVEIMVPEGIIEGDSAQFSLLGSQPSGTTYYWEFGDGNGIVGAAPAHTYADEGTYAVRLTAVTPDGATGAATASIEIMHRNLPPTADAGPGLQARVHEQLRFDGSNSSDPEGVLDWAWDFGDGVLGSGARPFHNYSAPGNYSVTLVVTDAENLTATASTWAEVRLRSYSVAFSETTRTVTVPGYTLEGDMTEWLETLPYNVTSVTLRLEWSEDEDADLAGLFPDDFELRGNSAWGARETARSTSGDLSINFTVLDSIPVARELEGESGADIYAQLLAGGDFSAKGRGDWTLAVTCHNAPSIGLVFDLDDGNDWVLTLQYSYYFATVVELA</sequence>
<dbReference type="PROSITE" id="PS50093">
    <property type="entry name" value="PKD"/>
    <property type="match status" value="2"/>
</dbReference>
<evidence type="ECO:0000313" key="3">
    <source>
        <dbReference type="Proteomes" id="UP000589516"/>
    </source>
</evidence>
<proteinExistence type="predicted"/>
<organism evidence="2 3">
    <name type="scientific">Marine Group III euryarchaeote</name>
    <dbReference type="NCBI Taxonomy" id="2173149"/>
    <lineage>
        <taxon>Archaea</taxon>
        <taxon>Methanobacteriati</taxon>
        <taxon>Thermoplasmatota</taxon>
        <taxon>Thermoplasmata</taxon>
        <taxon>Candidatus Thermoprofundales</taxon>
    </lineage>
</organism>
<protein>
    <submittedName>
        <fullName evidence="2">PKD domain-containing protein</fullName>
    </submittedName>
</protein>
<dbReference type="SMART" id="SM00089">
    <property type="entry name" value="PKD"/>
    <property type="match status" value="2"/>
</dbReference>
<accession>A0A7C8DJ02</accession>
<dbReference type="Gene3D" id="2.60.40.10">
    <property type="entry name" value="Immunoglobulins"/>
    <property type="match status" value="2"/>
</dbReference>
<dbReference type="InterPro" id="IPR035986">
    <property type="entry name" value="PKD_dom_sf"/>
</dbReference>
<reference evidence="3" key="1">
    <citation type="journal article" date="2019" name="bioRxiv">
        <title>Genome diversification in globally distributed novel marine Proteobacteria is linked to environmental adaptation.</title>
        <authorList>
            <person name="Zhou Z."/>
            <person name="Tran P.Q."/>
            <person name="Kieft K."/>
            <person name="Anantharaman K."/>
        </authorList>
    </citation>
    <scope>NUCLEOTIDE SEQUENCE [LARGE SCALE GENOMIC DNA]</scope>
</reference>
<feature type="domain" description="PKD" evidence="1">
    <location>
        <begin position="64"/>
        <end position="116"/>
    </location>
</feature>
<dbReference type="CDD" id="cd00146">
    <property type="entry name" value="PKD"/>
    <property type="match status" value="2"/>
</dbReference>
<dbReference type="EMBL" id="DUAV01000031">
    <property type="protein sequence ID" value="HIG63866.1"/>
    <property type="molecule type" value="Genomic_DNA"/>
</dbReference>